<dbReference type="FunFam" id="3.30.450.30:FF:000003">
    <property type="entry name" value="ragulator complex protein LAMTOR3 homolog"/>
    <property type="match status" value="1"/>
</dbReference>
<keyword evidence="3" id="KW-1185">Reference proteome</keyword>
<dbReference type="PANTHER" id="PTHR13378">
    <property type="entry name" value="REGULATOR COMPLEX PROTEIN LAMTOR3"/>
    <property type="match status" value="1"/>
</dbReference>
<dbReference type="GO" id="GO:0071230">
    <property type="term" value="P:cellular response to amino acid stimulus"/>
    <property type="evidence" value="ECO:0007669"/>
    <property type="project" value="TreeGrafter"/>
</dbReference>
<comment type="similarity">
    <text evidence="1">Belongs to the LAMTOR3 family.</text>
</comment>
<dbReference type="Proteomes" id="UP000494040">
    <property type="component" value="Unassembled WGS sequence"/>
</dbReference>
<evidence type="ECO:0000256" key="1">
    <source>
        <dbReference type="ARBA" id="ARBA00005356"/>
    </source>
</evidence>
<reference evidence="2" key="1">
    <citation type="submission" date="2022-01" db="UniProtKB">
        <authorList>
            <consortium name="EnsemblMetazoa"/>
        </authorList>
    </citation>
    <scope>IDENTIFICATION</scope>
</reference>
<dbReference type="InterPro" id="IPR015019">
    <property type="entry name" value="LAMTOR3"/>
</dbReference>
<dbReference type="SMART" id="SM01278">
    <property type="entry name" value="MAPKK1_Int"/>
    <property type="match status" value="1"/>
</dbReference>
<dbReference type="OrthoDB" id="343907at2759"/>
<dbReference type="GO" id="GO:0071986">
    <property type="term" value="C:Ragulator complex"/>
    <property type="evidence" value="ECO:0007669"/>
    <property type="project" value="TreeGrafter"/>
</dbReference>
<dbReference type="Pfam" id="PF08923">
    <property type="entry name" value="MAPKK1_Int"/>
    <property type="match status" value="1"/>
</dbReference>
<dbReference type="AlphaFoldDB" id="A0A8I6RH47"/>
<proteinExistence type="inferred from homology"/>
<dbReference type="RefSeq" id="XP_014241953.1">
    <property type="nucleotide sequence ID" value="XM_014386467.2"/>
</dbReference>
<dbReference type="GO" id="GO:0032008">
    <property type="term" value="P:positive regulation of TOR signaling"/>
    <property type="evidence" value="ECO:0007669"/>
    <property type="project" value="TreeGrafter"/>
</dbReference>
<dbReference type="EnsemblMetazoa" id="XM_014386467.2">
    <property type="protein sequence ID" value="XP_014241953.1"/>
    <property type="gene ID" value="LOC106662399"/>
</dbReference>
<name>A0A8I6RH47_CIMLE</name>
<evidence type="ECO:0000313" key="3">
    <source>
        <dbReference type="Proteomes" id="UP000494040"/>
    </source>
</evidence>
<dbReference type="OMA" id="YQVIQMN"/>
<dbReference type="KEGG" id="clec:106662399"/>
<sequence>MNKYLNEILQKVVGLEGIVIADRDGVPIVKASMETIPDTALMSSFLSTFGLTSHQGGKLGMGENNTIICIYSTYQVVQMDLLGMIVTFIGNKNCNTGHILSIQKELNPIINDLTKVLTTDF</sequence>
<dbReference type="CTD" id="8649"/>
<evidence type="ECO:0000313" key="2">
    <source>
        <dbReference type="EnsemblMetazoa" id="XP_014241953.1"/>
    </source>
</evidence>
<organism evidence="2 3">
    <name type="scientific">Cimex lectularius</name>
    <name type="common">Bed bug</name>
    <name type="synonym">Acanthia lectularia</name>
    <dbReference type="NCBI Taxonomy" id="79782"/>
    <lineage>
        <taxon>Eukaryota</taxon>
        <taxon>Metazoa</taxon>
        <taxon>Ecdysozoa</taxon>
        <taxon>Arthropoda</taxon>
        <taxon>Hexapoda</taxon>
        <taxon>Insecta</taxon>
        <taxon>Pterygota</taxon>
        <taxon>Neoptera</taxon>
        <taxon>Paraneoptera</taxon>
        <taxon>Hemiptera</taxon>
        <taxon>Heteroptera</taxon>
        <taxon>Panheteroptera</taxon>
        <taxon>Cimicomorpha</taxon>
        <taxon>Cimicidae</taxon>
        <taxon>Cimex</taxon>
    </lineage>
</organism>
<protein>
    <submittedName>
        <fullName evidence="2">Uncharacterized protein</fullName>
    </submittedName>
</protein>
<dbReference type="Gene3D" id="3.30.450.30">
    <property type="entry name" value="Dynein light chain 2a, cytoplasmic"/>
    <property type="match status" value="1"/>
</dbReference>
<dbReference type="GeneID" id="106662399"/>
<dbReference type="PANTHER" id="PTHR13378:SF1">
    <property type="entry name" value="RAGULATOR COMPLEX PROTEIN LAMTOR3"/>
    <property type="match status" value="1"/>
</dbReference>
<accession>A0A8I6RH47</accession>
<dbReference type="SUPFAM" id="SSF103196">
    <property type="entry name" value="Roadblock/LC7 domain"/>
    <property type="match status" value="1"/>
</dbReference>